<keyword evidence="6" id="KW-1185">Reference proteome</keyword>
<dbReference type="GO" id="GO:0016020">
    <property type="term" value="C:membrane"/>
    <property type="evidence" value="ECO:0007669"/>
    <property type="project" value="TreeGrafter"/>
</dbReference>
<dbReference type="GO" id="GO:0047499">
    <property type="term" value="F:calcium-independent phospholipase A2 activity"/>
    <property type="evidence" value="ECO:0007669"/>
    <property type="project" value="TreeGrafter"/>
</dbReference>
<dbReference type="InterPro" id="IPR016035">
    <property type="entry name" value="Acyl_Trfase/lysoPLipase"/>
</dbReference>
<dbReference type="Pfam" id="PF01734">
    <property type="entry name" value="Patatin"/>
    <property type="match status" value="1"/>
</dbReference>
<dbReference type="SUPFAM" id="SSF52151">
    <property type="entry name" value="FabD/lysophospholipase-like"/>
    <property type="match status" value="1"/>
</dbReference>
<evidence type="ECO:0000256" key="3">
    <source>
        <dbReference type="ARBA" id="ARBA00023098"/>
    </source>
</evidence>
<accession>A0A6A6HFV8</accession>
<dbReference type="OrthoDB" id="1658288at2759"/>
<dbReference type="EMBL" id="ML991785">
    <property type="protein sequence ID" value="KAF2236413.1"/>
    <property type="molecule type" value="Genomic_DNA"/>
</dbReference>
<dbReference type="GO" id="GO:0016042">
    <property type="term" value="P:lipid catabolic process"/>
    <property type="evidence" value="ECO:0007669"/>
    <property type="project" value="UniProtKB-KW"/>
</dbReference>
<evidence type="ECO:0000259" key="4">
    <source>
        <dbReference type="Pfam" id="PF01734"/>
    </source>
</evidence>
<dbReference type="InterPro" id="IPR002641">
    <property type="entry name" value="PNPLA_dom"/>
</dbReference>
<gene>
    <name evidence="5" type="ORF">EV356DRAFT_498438</name>
</gene>
<protein>
    <submittedName>
        <fullName evidence="5">FabD/lysophospholipase-like protein</fullName>
    </submittedName>
</protein>
<evidence type="ECO:0000256" key="1">
    <source>
        <dbReference type="ARBA" id="ARBA00022801"/>
    </source>
</evidence>
<dbReference type="Gene3D" id="3.40.1090.10">
    <property type="entry name" value="Cytosolic phospholipase A2 catalytic domain"/>
    <property type="match status" value="1"/>
</dbReference>
<organism evidence="5 6">
    <name type="scientific">Viridothelium virens</name>
    <name type="common">Speckled blister lichen</name>
    <name type="synonym">Trypethelium virens</name>
    <dbReference type="NCBI Taxonomy" id="1048519"/>
    <lineage>
        <taxon>Eukaryota</taxon>
        <taxon>Fungi</taxon>
        <taxon>Dikarya</taxon>
        <taxon>Ascomycota</taxon>
        <taxon>Pezizomycotina</taxon>
        <taxon>Dothideomycetes</taxon>
        <taxon>Dothideomycetes incertae sedis</taxon>
        <taxon>Trypetheliales</taxon>
        <taxon>Trypetheliaceae</taxon>
        <taxon>Viridothelium</taxon>
    </lineage>
</organism>
<proteinExistence type="predicted"/>
<dbReference type="PANTHER" id="PTHR24185">
    <property type="entry name" value="CALCIUM-INDEPENDENT PHOSPHOLIPASE A2-GAMMA"/>
    <property type="match status" value="1"/>
</dbReference>
<dbReference type="GO" id="GO:0019369">
    <property type="term" value="P:arachidonate metabolic process"/>
    <property type="evidence" value="ECO:0007669"/>
    <property type="project" value="TreeGrafter"/>
</dbReference>
<evidence type="ECO:0000313" key="6">
    <source>
        <dbReference type="Proteomes" id="UP000800092"/>
    </source>
</evidence>
<name>A0A6A6HFV8_VIRVR</name>
<keyword evidence="2" id="KW-0442">Lipid degradation</keyword>
<reference evidence="5" key="1">
    <citation type="journal article" date="2020" name="Stud. Mycol.">
        <title>101 Dothideomycetes genomes: a test case for predicting lifestyles and emergence of pathogens.</title>
        <authorList>
            <person name="Haridas S."/>
            <person name="Albert R."/>
            <person name="Binder M."/>
            <person name="Bloem J."/>
            <person name="Labutti K."/>
            <person name="Salamov A."/>
            <person name="Andreopoulos B."/>
            <person name="Baker S."/>
            <person name="Barry K."/>
            <person name="Bills G."/>
            <person name="Bluhm B."/>
            <person name="Cannon C."/>
            <person name="Castanera R."/>
            <person name="Culley D."/>
            <person name="Daum C."/>
            <person name="Ezra D."/>
            <person name="Gonzalez J."/>
            <person name="Henrissat B."/>
            <person name="Kuo A."/>
            <person name="Liang C."/>
            <person name="Lipzen A."/>
            <person name="Lutzoni F."/>
            <person name="Magnuson J."/>
            <person name="Mondo S."/>
            <person name="Nolan M."/>
            <person name="Ohm R."/>
            <person name="Pangilinan J."/>
            <person name="Park H.-J."/>
            <person name="Ramirez L."/>
            <person name="Alfaro M."/>
            <person name="Sun H."/>
            <person name="Tritt A."/>
            <person name="Yoshinaga Y."/>
            <person name="Zwiers L.-H."/>
            <person name="Turgeon B."/>
            <person name="Goodwin S."/>
            <person name="Spatafora J."/>
            <person name="Crous P."/>
            <person name="Grigoriev I."/>
        </authorList>
    </citation>
    <scope>NUCLEOTIDE SEQUENCE</scope>
    <source>
        <strain evidence="5">Tuck. ex Michener</strain>
    </source>
</reference>
<dbReference type="PANTHER" id="PTHR24185:SF1">
    <property type="entry name" value="CALCIUM-INDEPENDENT PHOSPHOLIPASE A2-GAMMA"/>
    <property type="match status" value="1"/>
</dbReference>
<keyword evidence="1" id="KW-0378">Hydrolase</keyword>
<feature type="domain" description="PNPLA" evidence="4">
    <location>
        <begin position="23"/>
        <end position="80"/>
    </location>
</feature>
<dbReference type="AlphaFoldDB" id="A0A6A6HFV8"/>
<dbReference type="Proteomes" id="UP000800092">
    <property type="component" value="Unassembled WGS sequence"/>
</dbReference>
<evidence type="ECO:0000313" key="5">
    <source>
        <dbReference type="EMBL" id="KAF2236413.1"/>
    </source>
</evidence>
<evidence type="ECO:0000256" key="2">
    <source>
        <dbReference type="ARBA" id="ARBA00022963"/>
    </source>
</evidence>
<keyword evidence="3" id="KW-0443">Lipid metabolism</keyword>
<sequence length="215" mass="23287">MDSRFVVALSGEFGDYHVVFSSYGRRGESNRGLYDSAKIWEAARATSAASSFFEPIQIGEPSQTFLDGAVGRNNPVTILWDEARRLWPPQSGETMESTVQYVVSIGTGVPYPEPFGESLKQVFNTLKAAATETERTANQFVQDHADLVTKDGYYRLNVVHGLGDVGLEEAEKAGVIAAATARYGDDPYVRLMFEKLVAISQAPSSAPSVAPARGA</sequence>
<dbReference type="GO" id="GO:0046486">
    <property type="term" value="P:glycerolipid metabolic process"/>
    <property type="evidence" value="ECO:0007669"/>
    <property type="project" value="UniProtKB-ARBA"/>
</dbReference>